<gene>
    <name evidence="1" type="ORF">DY000_02056985</name>
</gene>
<dbReference type="InterPro" id="IPR038765">
    <property type="entry name" value="Papain-like_cys_pep_sf"/>
</dbReference>
<evidence type="ECO:0000313" key="1">
    <source>
        <dbReference type="EMBL" id="KAF3497560.1"/>
    </source>
</evidence>
<comment type="caution">
    <text evidence="1">The sequence shown here is derived from an EMBL/GenBank/DDBJ whole genome shotgun (WGS) entry which is preliminary data.</text>
</comment>
<name>A0ABQ7AJ02_BRACR</name>
<organism evidence="1 2">
    <name type="scientific">Brassica cretica</name>
    <name type="common">Mustard</name>
    <dbReference type="NCBI Taxonomy" id="69181"/>
    <lineage>
        <taxon>Eukaryota</taxon>
        <taxon>Viridiplantae</taxon>
        <taxon>Streptophyta</taxon>
        <taxon>Embryophyta</taxon>
        <taxon>Tracheophyta</taxon>
        <taxon>Spermatophyta</taxon>
        <taxon>Magnoliopsida</taxon>
        <taxon>eudicotyledons</taxon>
        <taxon>Gunneridae</taxon>
        <taxon>Pentapetalae</taxon>
        <taxon>rosids</taxon>
        <taxon>malvids</taxon>
        <taxon>Brassicales</taxon>
        <taxon>Brassicaceae</taxon>
        <taxon>Brassiceae</taxon>
        <taxon>Brassica</taxon>
    </lineage>
</organism>
<accession>A0ABQ7AJ02</accession>
<reference evidence="1 2" key="1">
    <citation type="journal article" date="2020" name="BMC Genomics">
        <title>Intraspecific diversification of the crop wild relative Brassica cretica Lam. using demographic model selection.</title>
        <authorList>
            <person name="Kioukis A."/>
            <person name="Michalopoulou V.A."/>
            <person name="Briers L."/>
            <person name="Pirintsos S."/>
            <person name="Studholme D.J."/>
            <person name="Pavlidis P."/>
            <person name="Sarris P.F."/>
        </authorList>
    </citation>
    <scope>NUCLEOTIDE SEQUENCE [LARGE SCALE GENOMIC DNA]</scope>
    <source>
        <strain evidence="2">cv. PFS-1207/04</strain>
    </source>
</reference>
<sequence>MKVLRLDFHLARKPFSGFSNGGSEFKMETLIPAALTRSGFEESWEYIFSEFFHVTGFCALCAIQRHVRTALQAPGRIAAPSLKLRRYTFGLGLKNLGNTYFLNSVSQFLTYTKCLDAYFLDVGNVKRFHVTGFFALCAIQRHVRTAPQAPGRTAAPSLKLMRRMRGATSHVIVKKAEMMKATFPDVKEQETSAVDYTAGDMIFFYCDSPCLQGSICSRRES</sequence>
<dbReference type="EMBL" id="QGKV02002055">
    <property type="protein sequence ID" value="KAF3497560.1"/>
    <property type="molecule type" value="Genomic_DNA"/>
</dbReference>
<evidence type="ECO:0000313" key="2">
    <source>
        <dbReference type="Proteomes" id="UP000266723"/>
    </source>
</evidence>
<dbReference type="Proteomes" id="UP000266723">
    <property type="component" value="Unassembled WGS sequence"/>
</dbReference>
<evidence type="ECO:0008006" key="3">
    <source>
        <dbReference type="Google" id="ProtNLM"/>
    </source>
</evidence>
<protein>
    <recommendedName>
        <fullName evidence="3">USP domain-containing protein</fullName>
    </recommendedName>
</protein>
<dbReference type="SUPFAM" id="SSF54001">
    <property type="entry name" value="Cysteine proteinases"/>
    <property type="match status" value="1"/>
</dbReference>
<proteinExistence type="predicted"/>
<dbReference type="Gene3D" id="3.90.70.10">
    <property type="entry name" value="Cysteine proteinases"/>
    <property type="match status" value="1"/>
</dbReference>
<keyword evidence="2" id="KW-1185">Reference proteome</keyword>